<proteinExistence type="predicted"/>
<evidence type="ECO:0000313" key="3">
    <source>
        <dbReference type="Proteomes" id="UP000092093"/>
    </source>
</evidence>
<feature type="region of interest" description="Disordered" evidence="1">
    <location>
        <begin position="1"/>
        <end position="38"/>
    </location>
</feature>
<dbReference type="EMBL" id="LJOW01000308">
    <property type="protein sequence ID" value="OBQ36478.1"/>
    <property type="molecule type" value="Genomic_DNA"/>
</dbReference>
<dbReference type="AlphaFoldDB" id="A0A1B7WH81"/>
<comment type="caution">
    <text evidence="2">The sequence shown here is derived from an EMBL/GenBank/DDBJ whole genome shotgun (WGS) entry which is preliminary data.</text>
</comment>
<evidence type="ECO:0000256" key="1">
    <source>
        <dbReference type="SAM" id="MobiDB-lite"/>
    </source>
</evidence>
<protein>
    <submittedName>
        <fullName evidence="2">Uncharacterized protein</fullName>
    </submittedName>
</protein>
<name>A0A1B7WH81_APHFL</name>
<dbReference type="Proteomes" id="UP000092093">
    <property type="component" value="Unassembled WGS sequence"/>
</dbReference>
<organism evidence="2 3">
    <name type="scientific">Aphanizomenon flos-aquae WA102</name>
    <dbReference type="NCBI Taxonomy" id="1710896"/>
    <lineage>
        <taxon>Bacteria</taxon>
        <taxon>Bacillati</taxon>
        <taxon>Cyanobacteriota</taxon>
        <taxon>Cyanophyceae</taxon>
        <taxon>Nostocales</taxon>
        <taxon>Aphanizomenonaceae</taxon>
        <taxon>Aphanizomenon</taxon>
    </lineage>
</organism>
<gene>
    <name evidence="2" type="ORF">AN484_25660</name>
</gene>
<evidence type="ECO:0000313" key="2">
    <source>
        <dbReference type="EMBL" id="OBQ36478.1"/>
    </source>
</evidence>
<sequence length="78" mass="8418">MGRGQHATQRRGAGRARLANEQAPAHTRGSLESGTLRARHRQAREVWAAGLLQRKGQYAVQSLGKALVVGRARAATMC</sequence>
<accession>A0A1B7WH81</accession>
<reference evidence="2 3" key="1">
    <citation type="submission" date="2015-09" db="EMBL/GenBank/DDBJ databases">
        <title>Aphanizomenon flos-aquae WA102.</title>
        <authorList>
            <person name="Driscoll C."/>
        </authorList>
    </citation>
    <scope>NUCLEOTIDE SEQUENCE [LARGE SCALE GENOMIC DNA]</scope>
    <source>
        <strain evidence="2">WA102</strain>
    </source>
</reference>